<dbReference type="InterPro" id="IPR019933">
    <property type="entry name" value="DivIVA_domain"/>
</dbReference>
<dbReference type="RefSeq" id="WP_168116501.1">
    <property type="nucleotide sequence ID" value="NZ_BOON01000038.1"/>
</dbReference>
<organism evidence="1 2">
    <name type="scientific">Planosporangium mesophilum</name>
    <dbReference type="NCBI Taxonomy" id="689768"/>
    <lineage>
        <taxon>Bacteria</taxon>
        <taxon>Bacillati</taxon>
        <taxon>Actinomycetota</taxon>
        <taxon>Actinomycetes</taxon>
        <taxon>Micromonosporales</taxon>
        <taxon>Micromonosporaceae</taxon>
        <taxon>Planosporangium</taxon>
    </lineage>
</organism>
<protein>
    <recommendedName>
        <fullName evidence="3">DivIVA domain-containing protein</fullName>
    </recommendedName>
</protein>
<dbReference type="EMBL" id="BOON01000038">
    <property type="protein sequence ID" value="GII24502.1"/>
    <property type="molecule type" value="Genomic_DNA"/>
</dbReference>
<evidence type="ECO:0000313" key="1">
    <source>
        <dbReference type="EMBL" id="GII24502.1"/>
    </source>
</evidence>
<dbReference type="NCBIfam" id="TIGR03544">
    <property type="entry name" value="DivI1A_domain"/>
    <property type="match status" value="1"/>
</dbReference>
<proteinExistence type="predicted"/>
<dbReference type="Gene3D" id="6.10.250.660">
    <property type="match status" value="1"/>
</dbReference>
<comment type="caution">
    <text evidence="1">The sequence shown here is derived from an EMBL/GenBank/DDBJ whole genome shotgun (WGS) entry which is preliminary data.</text>
</comment>
<reference evidence="1" key="1">
    <citation type="submission" date="2021-01" db="EMBL/GenBank/DDBJ databases">
        <title>Whole genome shotgun sequence of Planosporangium mesophilum NBRC 109066.</title>
        <authorList>
            <person name="Komaki H."/>
            <person name="Tamura T."/>
        </authorList>
    </citation>
    <scope>NUCLEOTIDE SEQUENCE</scope>
    <source>
        <strain evidence="1">NBRC 109066</strain>
    </source>
</reference>
<evidence type="ECO:0000313" key="2">
    <source>
        <dbReference type="Proteomes" id="UP000599074"/>
    </source>
</evidence>
<dbReference type="Proteomes" id="UP000599074">
    <property type="component" value="Unassembled WGS sequence"/>
</dbReference>
<sequence length="198" mass="22457">MSTPVDPGPVRHFGRTLTAEEARTATFPQSQLAWRGYSEDSVNEFVARAADALEAAEQDYGALRAEVERLRGFYREHGTDVDRVAEPRRPRRRTGWLVNEVERYTETHLNLAIACADSAVDDDPQTSGQQLYHARVRARLLVEDMISAFLADPRNRVRTEDELQLLSQWLRGFGDAFLAQVDAMVQVADGRLRSVTRR</sequence>
<gene>
    <name evidence="1" type="ORF">Pme01_40990</name>
</gene>
<dbReference type="AlphaFoldDB" id="A0A8J3X1K7"/>
<name>A0A8J3X1K7_9ACTN</name>
<accession>A0A8J3X1K7</accession>
<keyword evidence="2" id="KW-1185">Reference proteome</keyword>
<evidence type="ECO:0008006" key="3">
    <source>
        <dbReference type="Google" id="ProtNLM"/>
    </source>
</evidence>